<dbReference type="InterPro" id="IPR011990">
    <property type="entry name" value="TPR-like_helical_dom_sf"/>
</dbReference>
<gene>
    <name evidence="4" type="ORF">BJG266_LOCUS22693</name>
    <name evidence="5" type="ORF">QVE165_LOCUS22738</name>
</gene>
<evidence type="ECO:0000313" key="4">
    <source>
        <dbReference type="EMBL" id="CAF1125366.1"/>
    </source>
</evidence>
<protein>
    <recommendedName>
        <fullName evidence="8">Tetratricopeptide repeat protein</fullName>
    </recommendedName>
</protein>
<evidence type="ECO:0000313" key="5">
    <source>
        <dbReference type="EMBL" id="CAF1145807.1"/>
    </source>
</evidence>
<dbReference type="AlphaFoldDB" id="A0A814QW62"/>
<evidence type="ECO:0000313" key="6">
    <source>
        <dbReference type="Proteomes" id="UP000663832"/>
    </source>
</evidence>
<dbReference type="InterPro" id="IPR019734">
    <property type="entry name" value="TPR_rpt"/>
</dbReference>
<feature type="repeat" description="TPR" evidence="3">
    <location>
        <begin position="366"/>
        <end position="399"/>
    </location>
</feature>
<feature type="repeat" description="TPR" evidence="3">
    <location>
        <begin position="324"/>
        <end position="357"/>
    </location>
</feature>
<dbReference type="OrthoDB" id="7103806at2759"/>
<evidence type="ECO:0000256" key="2">
    <source>
        <dbReference type="ARBA" id="ARBA00022803"/>
    </source>
</evidence>
<feature type="repeat" description="TPR" evidence="3">
    <location>
        <begin position="282"/>
        <end position="315"/>
    </location>
</feature>
<dbReference type="SUPFAM" id="SSF56399">
    <property type="entry name" value="ADP-ribosylation"/>
    <property type="match status" value="1"/>
</dbReference>
<dbReference type="PANTHER" id="PTHR45641:SF19">
    <property type="entry name" value="NEPHROCYSTIN-3"/>
    <property type="match status" value="1"/>
</dbReference>
<dbReference type="PROSITE" id="PS51996">
    <property type="entry name" value="TR_MART"/>
    <property type="match status" value="1"/>
</dbReference>
<keyword evidence="2 3" id="KW-0802">TPR repeat</keyword>
<evidence type="ECO:0000256" key="1">
    <source>
        <dbReference type="ARBA" id="ARBA00022737"/>
    </source>
</evidence>
<feature type="repeat" description="TPR" evidence="3">
    <location>
        <begin position="240"/>
        <end position="273"/>
    </location>
</feature>
<evidence type="ECO:0000256" key="3">
    <source>
        <dbReference type="PROSITE-ProRule" id="PRU00339"/>
    </source>
</evidence>
<dbReference type="EMBL" id="CAJNOM010000151">
    <property type="protein sequence ID" value="CAF1145807.1"/>
    <property type="molecule type" value="Genomic_DNA"/>
</dbReference>
<feature type="repeat" description="TPR" evidence="3">
    <location>
        <begin position="408"/>
        <end position="441"/>
    </location>
</feature>
<dbReference type="EMBL" id="CAJNOI010000144">
    <property type="protein sequence ID" value="CAF1125366.1"/>
    <property type="molecule type" value="Genomic_DNA"/>
</dbReference>
<dbReference type="PANTHER" id="PTHR45641">
    <property type="entry name" value="TETRATRICOPEPTIDE REPEAT PROTEIN (AFU_ORTHOLOGUE AFUA_6G03870)"/>
    <property type="match status" value="1"/>
</dbReference>
<comment type="caution">
    <text evidence="4">The sequence shown here is derived from an EMBL/GenBank/DDBJ whole genome shotgun (WGS) entry which is preliminary data.</text>
</comment>
<organism evidence="4 7">
    <name type="scientific">Adineta steineri</name>
    <dbReference type="NCBI Taxonomy" id="433720"/>
    <lineage>
        <taxon>Eukaryota</taxon>
        <taxon>Metazoa</taxon>
        <taxon>Spiralia</taxon>
        <taxon>Gnathifera</taxon>
        <taxon>Rotifera</taxon>
        <taxon>Eurotatoria</taxon>
        <taxon>Bdelloidea</taxon>
        <taxon>Adinetida</taxon>
        <taxon>Adinetidae</taxon>
        <taxon>Adineta</taxon>
    </lineage>
</organism>
<dbReference type="Pfam" id="PF13374">
    <property type="entry name" value="TPR_10"/>
    <property type="match status" value="1"/>
</dbReference>
<evidence type="ECO:0008006" key="8">
    <source>
        <dbReference type="Google" id="ProtNLM"/>
    </source>
</evidence>
<dbReference type="Gene3D" id="3.90.176.10">
    <property type="entry name" value="Toxin ADP-ribosyltransferase, Chain A, domain 1"/>
    <property type="match status" value="1"/>
</dbReference>
<dbReference type="Pfam" id="PF13424">
    <property type="entry name" value="TPR_12"/>
    <property type="match status" value="3"/>
</dbReference>
<keyword evidence="6" id="KW-1185">Reference proteome</keyword>
<dbReference type="Proteomes" id="UP000663877">
    <property type="component" value="Unassembled WGS sequence"/>
</dbReference>
<dbReference type="Gene3D" id="1.25.40.10">
    <property type="entry name" value="Tetratricopeptide repeat domain"/>
    <property type="match status" value="3"/>
</dbReference>
<evidence type="ECO:0000313" key="7">
    <source>
        <dbReference type="Proteomes" id="UP000663877"/>
    </source>
</evidence>
<keyword evidence="1" id="KW-0677">Repeat</keyword>
<dbReference type="SMART" id="SM00028">
    <property type="entry name" value="TPR"/>
    <property type="match status" value="7"/>
</dbReference>
<proteinExistence type="predicted"/>
<dbReference type="Proteomes" id="UP000663832">
    <property type="component" value="Unassembled WGS sequence"/>
</dbReference>
<feature type="repeat" description="TPR" evidence="3">
    <location>
        <begin position="450"/>
        <end position="483"/>
    </location>
</feature>
<name>A0A814QW62_9BILA</name>
<sequence length="516" mass="58781">MGFFVQDLHRQIEQLYSQTHEKTKQILYRGQGISKIEFEKVKQSQGGLWAFNNFLSTSTDRDVSLAFAESVESDPDLIGILFQMEIDPFVSSTVFGSLNGTAYYSEENEILFSMHTVFRIGEIVQINDQLWQVNLALTNDNDEQLKSLTDYVRAEFANDFKHHQLGMLLRRIDKLDQAEEFFKGILESTVVKSLEEIADLHAQLGGIKHSQEDSLEALAHFQSALNIREKVLKPTDLALAKTYSSIGSTYCLMANYTSALAYHEKALKIREEVLPPIHSDLGIAYTNLGVVHHRIGDYQTALSYSEKALDIKEKTLPLNHPSLAITYHNIGRLHELMKDHFMALAYYEKTLMIEEKSLPPTHSSLGTTYSNIGAVYLTLENYSDALLYFEKALNNYQNSLLPNHPNLAATYNNMGTLYKSMKNYSTALLHHDKALEIQLTSLPSNHPTFAKTFFYIGEVYYSMENYSTALLYYAKAFEIQAKSLPSSHPNFALFFDKIKLVRRTLGFREETITCVE</sequence>
<dbReference type="PROSITE" id="PS50005">
    <property type="entry name" value="TPR"/>
    <property type="match status" value="6"/>
</dbReference>
<accession>A0A814QW62</accession>
<reference evidence="4" key="1">
    <citation type="submission" date="2021-02" db="EMBL/GenBank/DDBJ databases">
        <authorList>
            <person name="Nowell W R."/>
        </authorList>
    </citation>
    <scope>NUCLEOTIDE SEQUENCE</scope>
</reference>
<dbReference type="SUPFAM" id="SSF48452">
    <property type="entry name" value="TPR-like"/>
    <property type="match status" value="2"/>
</dbReference>